<evidence type="ECO:0000313" key="6">
    <source>
        <dbReference type="Proteomes" id="UP000053327"/>
    </source>
</evidence>
<dbReference type="PANTHER" id="PTHR46434">
    <property type="entry name" value="GENETIC INTERACTOR OF PROHIBITINS 3, MITOCHONDRIAL"/>
    <property type="match status" value="1"/>
</dbReference>
<dbReference type="GO" id="GO:0005525">
    <property type="term" value="F:GTP binding"/>
    <property type="evidence" value="ECO:0007669"/>
    <property type="project" value="InterPro"/>
</dbReference>
<feature type="domain" description="G" evidence="3">
    <location>
        <begin position="249"/>
        <end position="319"/>
    </location>
</feature>
<dbReference type="Pfam" id="PF01926">
    <property type="entry name" value="MMR_HSR1"/>
    <property type="match status" value="1"/>
</dbReference>
<evidence type="ECO:0000313" key="5">
    <source>
        <dbReference type="EMBL" id="KMZ85153.1"/>
    </source>
</evidence>
<feature type="transmembrane region" description="Helical" evidence="2">
    <location>
        <begin position="354"/>
        <end position="376"/>
    </location>
</feature>
<dbReference type="InterPro" id="IPR048422">
    <property type="entry name" value="NOA1/YqeH-like_C"/>
</dbReference>
<feature type="region of interest" description="Disordered" evidence="1">
    <location>
        <begin position="520"/>
        <end position="540"/>
    </location>
</feature>
<feature type="region of interest" description="Disordered" evidence="1">
    <location>
        <begin position="1"/>
        <end position="94"/>
    </location>
</feature>
<protein>
    <submittedName>
        <fullName evidence="5">Uncharacterized protein</fullName>
    </submittedName>
</protein>
<dbReference type="OrthoDB" id="1696305at2759"/>
<keyword evidence="2" id="KW-0812">Transmembrane</keyword>
<dbReference type="InterPro" id="IPR050896">
    <property type="entry name" value="Mito_lipid_metab_GTPase"/>
</dbReference>
<reference evidence="5 6" key="1">
    <citation type="submission" date="2011-08" db="EMBL/GenBank/DDBJ databases">
        <title>The Genome Sequence of Plasmodium vivax Brazil I.</title>
        <authorList>
            <consortium name="The Broad Institute Genome Sequencing Platform"/>
            <consortium name="The Broad Institute Genome Sequencing Center for Infectious Disease"/>
            <person name="Neafsey D."/>
            <person name="Carlton J."/>
            <person name="Barnwell J."/>
            <person name="Collins W."/>
            <person name="Escalante A."/>
            <person name="Mullikin J."/>
            <person name="Saul A."/>
            <person name="Guigo R."/>
            <person name="Camara F."/>
            <person name="Young S.K."/>
            <person name="Zeng Q."/>
            <person name="Gargeya S."/>
            <person name="Fitzgerald M."/>
            <person name="Haas B."/>
            <person name="Abouelleil A."/>
            <person name="Alvarado L."/>
            <person name="Arachchi H.M."/>
            <person name="Berlin A."/>
            <person name="Brown A."/>
            <person name="Chapman S.B."/>
            <person name="Chen Z."/>
            <person name="Dunbar C."/>
            <person name="Freedman E."/>
            <person name="Gearin G."/>
            <person name="Gellesch M."/>
            <person name="Goldberg J."/>
            <person name="Griggs A."/>
            <person name="Gujja S."/>
            <person name="Heiman D."/>
            <person name="Howarth C."/>
            <person name="Larson L."/>
            <person name="Lui A."/>
            <person name="MacDonald P.J.P."/>
            <person name="Montmayeur A."/>
            <person name="Murphy C."/>
            <person name="Neiman D."/>
            <person name="Pearson M."/>
            <person name="Priest M."/>
            <person name="Roberts A."/>
            <person name="Saif S."/>
            <person name="Shea T."/>
            <person name="Shenoy N."/>
            <person name="Sisk P."/>
            <person name="Stolte C."/>
            <person name="Sykes S."/>
            <person name="Wortman J."/>
            <person name="Nusbaum C."/>
            <person name="Birren B."/>
        </authorList>
    </citation>
    <scope>NUCLEOTIDE SEQUENCE [LARGE SCALE GENOMIC DNA]</scope>
    <source>
        <strain evidence="5 6">Brazil I</strain>
    </source>
</reference>
<dbReference type="Proteomes" id="UP000053327">
    <property type="component" value="Unassembled WGS sequence"/>
</dbReference>
<evidence type="ECO:0000256" key="2">
    <source>
        <dbReference type="SAM" id="Phobius"/>
    </source>
</evidence>
<dbReference type="EMBL" id="KQ234843">
    <property type="protein sequence ID" value="KMZ85153.1"/>
    <property type="molecule type" value="Genomic_DNA"/>
</dbReference>
<dbReference type="AlphaFoldDB" id="A0A0J9VEZ5"/>
<accession>A0A0J9VEZ5</accession>
<keyword evidence="2" id="KW-0472">Membrane</keyword>
<dbReference type="Pfam" id="PF21516">
    <property type="entry name" value="YqeH-like_C"/>
    <property type="match status" value="1"/>
</dbReference>
<organism evidence="5 6">
    <name type="scientific">Plasmodium vivax (strain Brazil I)</name>
    <dbReference type="NCBI Taxonomy" id="1033975"/>
    <lineage>
        <taxon>Eukaryota</taxon>
        <taxon>Sar</taxon>
        <taxon>Alveolata</taxon>
        <taxon>Apicomplexa</taxon>
        <taxon>Aconoidasida</taxon>
        <taxon>Haemosporida</taxon>
        <taxon>Plasmodiidae</taxon>
        <taxon>Plasmodium</taxon>
        <taxon>Plasmodium (Plasmodium)</taxon>
    </lineage>
</organism>
<evidence type="ECO:0000259" key="3">
    <source>
        <dbReference type="Pfam" id="PF01926"/>
    </source>
</evidence>
<gene>
    <name evidence="5" type="ORF">PVBG_01552</name>
</gene>
<feature type="compositionally biased region" description="Basic residues" evidence="1">
    <location>
        <begin position="23"/>
        <end position="33"/>
    </location>
</feature>
<name>A0A0J9VEZ5_PLAV1</name>
<keyword evidence="2" id="KW-1133">Transmembrane helix</keyword>
<feature type="compositionally biased region" description="Basic and acidic residues" evidence="1">
    <location>
        <begin position="34"/>
        <end position="43"/>
    </location>
</feature>
<feature type="domain" description="NOA1/YqeH-like C-terminal" evidence="4">
    <location>
        <begin position="372"/>
        <end position="468"/>
    </location>
</feature>
<dbReference type="Gene3D" id="3.40.50.300">
    <property type="entry name" value="P-loop containing nucleotide triphosphate hydrolases"/>
    <property type="match status" value="1"/>
</dbReference>
<dbReference type="SUPFAM" id="SSF52540">
    <property type="entry name" value="P-loop containing nucleoside triphosphate hydrolases"/>
    <property type="match status" value="1"/>
</dbReference>
<dbReference type="InterPro" id="IPR027417">
    <property type="entry name" value="P-loop_NTPase"/>
</dbReference>
<dbReference type="PANTHER" id="PTHR46434:SF1">
    <property type="entry name" value="GENETIC INTERACTOR OF PROHIBITINS 3, MITOCHONDRIAL"/>
    <property type="match status" value="1"/>
</dbReference>
<sequence length="555" mass="63855">MSNPTEASNIKNEATILLEHLSRGRKHRRGVSPHRREAQKGEAAEGGGPNGRFAPIEEEKRESSVTDDAGREVDSQMEDTEVASGQRHYHDPSYRIDRRSVNIYEKRDILKKRNDMKRLDAEKMEVSTAKYVEGDRNEVMNNLIKKMKRKSLVLYLIDITNIENTILPELYIGCKNKDINIIWLVNKVDCLPKMANLERVKIWFRNLVRQIKNAHINDLIFISALKFFNFNVLEERMKFHVDLEKGTDIYIVGCVNVGKSTFVNSFLKYINYKHLGDIYSRRKKGGVTTSNIPYTTLNYNTFQLKKNIKIIDTMGIPTKYQYSSILYKDIDLNSISFHKRIQPLTYKLKENASLILGSLCYINLVYGSFTLLTLYISNRVTIHMCRSEKVESFLERKKCSFLYPPHVKADFELLKPFVKHTVKVVGKDFESIDDIVIGDLCWFSVTGRGIKVFEIYAPKNLKIYRRPSMISDAVRHTQVDVFKCKSYRGRTAKVLRKKKKLIEELDRQNPGRRQQMKGLTLQGEPSAVPGGAAVSTPVAPLVGDPREVESIAHHL</sequence>
<proteinExistence type="predicted"/>
<dbReference type="InterPro" id="IPR006073">
    <property type="entry name" value="GTP-bd"/>
</dbReference>
<evidence type="ECO:0000256" key="1">
    <source>
        <dbReference type="SAM" id="MobiDB-lite"/>
    </source>
</evidence>
<feature type="compositionally biased region" description="Basic and acidic residues" evidence="1">
    <location>
        <begin position="55"/>
        <end position="74"/>
    </location>
</feature>
<evidence type="ECO:0000259" key="4">
    <source>
        <dbReference type="Pfam" id="PF21516"/>
    </source>
</evidence>
<feature type="compositionally biased region" description="Polar residues" evidence="1">
    <location>
        <begin position="1"/>
        <end position="12"/>
    </location>
</feature>
<dbReference type="GO" id="GO:0005739">
    <property type="term" value="C:mitochondrion"/>
    <property type="evidence" value="ECO:0007669"/>
    <property type="project" value="TreeGrafter"/>
</dbReference>